<dbReference type="GO" id="GO:0005730">
    <property type="term" value="C:nucleolus"/>
    <property type="evidence" value="ECO:0007669"/>
    <property type="project" value="UniProtKB-UniRule"/>
</dbReference>
<gene>
    <name evidence="6" type="ORF">THOM_2264</name>
</gene>
<dbReference type="PANTHER" id="PTHR23405">
    <property type="entry name" value="MAINTENANCE OF KILLER 16 MAK16 PROTEIN-RELATED"/>
    <property type="match status" value="1"/>
</dbReference>
<keyword evidence="7" id="KW-1185">Reference proteome</keyword>
<dbReference type="GO" id="GO:0000463">
    <property type="term" value="P:maturation of LSU-rRNA from tricistronic rRNA transcript (SSU-rRNA, 5.8S rRNA, LSU-rRNA)"/>
    <property type="evidence" value="ECO:0007669"/>
    <property type="project" value="EnsemblFungi"/>
</dbReference>
<dbReference type="AlphaFoldDB" id="L7JVM5"/>
<dbReference type="PANTHER" id="PTHR23405:SF4">
    <property type="entry name" value="PROTEIN MAK16 HOMOLOG"/>
    <property type="match status" value="1"/>
</dbReference>
<dbReference type="GO" id="GO:0030687">
    <property type="term" value="C:preribosome, large subunit precursor"/>
    <property type="evidence" value="ECO:0007669"/>
    <property type="project" value="EnsemblFungi"/>
</dbReference>
<evidence type="ECO:0000256" key="2">
    <source>
        <dbReference type="ARBA" id="ARBA00005514"/>
    </source>
</evidence>
<organism evidence="6 7">
    <name type="scientific">Trachipleistophora hominis</name>
    <name type="common">Microsporidian parasite</name>
    <dbReference type="NCBI Taxonomy" id="72359"/>
    <lineage>
        <taxon>Eukaryota</taxon>
        <taxon>Fungi</taxon>
        <taxon>Fungi incertae sedis</taxon>
        <taxon>Microsporidia</taxon>
        <taxon>Pleistophoridae</taxon>
        <taxon>Trachipleistophora</taxon>
    </lineage>
</organism>
<evidence type="ECO:0000256" key="4">
    <source>
        <dbReference type="PIRNR" id="PIRNR003352"/>
    </source>
</evidence>
<dbReference type="Proteomes" id="UP000011185">
    <property type="component" value="Unassembled WGS sequence"/>
</dbReference>
<sequence length="234" mass="27731">MTNPGRMSDESIWQLIGGKNNFCAFKLPTDTQTLCKHENNVTGICEQSSCPLSNSKYATVREIDGRLYLFVKEPERVNLPVQAYEKILLNAEYDEALKEIDEILKYWDPWTIHKCKQRLGKLTQYLIRRHELMADKDRVQYVARRKKALKIERGRGVKSMLRMDIEKEVKEELLLRLEEGLYGDELKYELERETEKENVRKRRRVFIAEFEESDDYCDSKTVKSKSKAKIKLKW</sequence>
<comment type="subcellular location">
    <subcellularLocation>
        <location evidence="1">Nucleus</location>
    </subcellularLocation>
</comment>
<proteinExistence type="inferred from homology"/>
<dbReference type="PIRSF" id="PIRSF003352">
    <property type="entry name" value="MAK16"/>
    <property type="match status" value="1"/>
</dbReference>
<dbReference type="InterPro" id="IPR029004">
    <property type="entry name" value="Ribosomal_eL28/Mak16"/>
</dbReference>
<evidence type="ECO:0000313" key="6">
    <source>
        <dbReference type="EMBL" id="ELQ74787.1"/>
    </source>
</evidence>
<dbReference type="EMBL" id="JH994023">
    <property type="protein sequence ID" value="ELQ74787.1"/>
    <property type="molecule type" value="Genomic_DNA"/>
</dbReference>
<dbReference type="Gene3D" id="3.30.390.110">
    <property type="match status" value="1"/>
</dbReference>
<dbReference type="FunCoup" id="L7JVM5">
    <property type="interactions" value="174"/>
</dbReference>
<dbReference type="VEuPathDB" id="MicrosporidiaDB:THOM_2264"/>
<dbReference type="Pfam" id="PF01778">
    <property type="entry name" value="Ribosomal_L28e"/>
    <property type="match status" value="1"/>
</dbReference>
<dbReference type="HOGENOM" id="CLU_050888_2_1_1"/>
<evidence type="ECO:0000313" key="7">
    <source>
        <dbReference type="Proteomes" id="UP000011185"/>
    </source>
</evidence>
<dbReference type="OMA" id="CPLANTK"/>
<feature type="domain" description="Ribosomal eL28/Mak16" evidence="5">
    <location>
        <begin position="12"/>
        <end position="125"/>
    </location>
</feature>
<evidence type="ECO:0000259" key="5">
    <source>
        <dbReference type="Pfam" id="PF01778"/>
    </source>
</evidence>
<name>L7JVM5_TRAHO</name>
<dbReference type="OrthoDB" id="10251342at2759"/>
<dbReference type="STRING" id="72359.L7JVM5"/>
<dbReference type="InterPro" id="IPR006958">
    <property type="entry name" value="Mak16"/>
</dbReference>
<protein>
    <recommendedName>
        <fullName evidence="4">Protein MAK16</fullName>
    </recommendedName>
</protein>
<comment type="similarity">
    <text evidence="2 4">Belongs to the MAK16 family.</text>
</comment>
<evidence type="ECO:0000256" key="1">
    <source>
        <dbReference type="ARBA" id="ARBA00004123"/>
    </source>
</evidence>
<dbReference type="GO" id="GO:0000466">
    <property type="term" value="P:maturation of 5.8S rRNA from tricistronic rRNA transcript (SSU-rRNA, 5.8S rRNA, LSU-rRNA)"/>
    <property type="evidence" value="ECO:0007669"/>
    <property type="project" value="EnsemblFungi"/>
</dbReference>
<dbReference type="InParanoid" id="L7JVM5"/>
<reference evidence="6 7" key="1">
    <citation type="journal article" date="2012" name="PLoS Pathog.">
        <title>The genome of the obligate intracellular parasite Trachipleistophora hominis: new insights into microsporidian genome dynamics and reductive evolution.</title>
        <authorList>
            <person name="Heinz E."/>
            <person name="Williams T.A."/>
            <person name="Nakjang S."/>
            <person name="Noel C.J."/>
            <person name="Swan D.C."/>
            <person name="Goldberg A.V."/>
            <person name="Harris S.R."/>
            <person name="Weinmaier T."/>
            <person name="Markert S."/>
            <person name="Becher D."/>
            <person name="Bernhardt J."/>
            <person name="Dagan T."/>
            <person name="Hacker C."/>
            <person name="Lucocq J.M."/>
            <person name="Schweder T."/>
            <person name="Rattei T."/>
            <person name="Hall N."/>
            <person name="Hirt R.P."/>
            <person name="Embley T.M."/>
        </authorList>
    </citation>
    <scope>NUCLEOTIDE SEQUENCE [LARGE SCALE GENOMIC DNA]</scope>
</reference>
<accession>L7JVM5</accession>
<evidence type="ECO:0000256" key="3">
    <source>
        <dbReference type="ARBA" id="ARBA00023242"/>
    </source>
</evidence>
<keyword evidence="3 4" id="KW-0539">Nucleus</keyword>